<gene>
    <name evidence="6" type="ORF">FD09_GL002446</name>
</gene>
<dbReference type="EC" id="6.3.3.2" evidence="5"/>
<evidence type="ECO:0000256" key="5">
    <source>
        <dbReference type="RuleBase" id="RU361279"/>
    </source>
</evidence>
<keyword evidence="2 4" id="KW-0547">Nucleotide-binding</keyword>
<proteinExistence type="inferred from homology"/>
<dbReference type="OrthoDB" id="9801938at2"/>
<reference evidence="6 7" key="1">
    <citation type="journal article" date="2015" name="Genome Announc.">
        <title>Expanding the biotechnology potential of lactobacilli through comparative genomics of 213 strains and associated genera.</title>
        <authorList>
            <person name="Sun Z."/>
            <person name="Harris H.M."/>
            <person name="McCann A."/>
            <person name="Guo C."/>
            <person name="Argimon S."/>
            <person name="Zhang W."/>
            <person name="Yang X."/>
            <person name="Jeffery I.B."/>
            <person name="Cooney J.C."/>
            <person name="Kagawa T.F."/>
            <person name="Liu W."/>
            <person name="Song Y."/>
            <person name="Salvetti E."/>
            <person name="Wrobel A."/>
            <person name="Rasinkangas P."/>
            <person name="Parkhill J."/>
            <person name="Rea M.C."/>
            <person name="O'Sullivan O."/>
            <person name="Ritari J."/>
            <person name="Douillard F.P."/>
            <person name="Paul Ross R."/>
            <person name="Yang R."/>
            <person name="Briner A.E."/>
            <person name="Felis G.E."/>
            <person name="de Vos W.M."/>
            <person name="Barrangou R."/>
            <person name="Klaenhammer T.R."/>
            <person name="Caufield P.W."/>
            <person name="Cui Y."/>
            <person name="Zhang H."/>
            <person name="O'Toole P.W."/>
        </authorList>
    </citation>
    <scope>NUCLEOTIDE SEQUENCE [LARGE SCALE GENOMIC DNA]</scope>
    <source>
        <strain evidence="6 7">DSM 12744</strain>
    </source>
</reference>
<dbReference type="GO" id="GO:0046872">
    <property type="term" value="F:metal ion binding"/>
    <property type="evidence" value="ECO:0007669"/>
    <property type="project" value="UniProtKB-KW"/>
</dbReference>
<dbReference type="InterPro" id="IPR002698">
    <property type="entry name" value="FTHF_cligase"/>
</dbReference>
<dbReference type="Gene3D" id="3.40.50.10420">
    <property type="entry name" value="NagB/RpiA/CoA transferase-like"/>
    <property type="match status" value="1"/>
</dbReference>
<feature type="binding site" evidence="4">
    <location>
        <position position="38"/>
    </location>
    <ligand>
        <name>substrate</name>
    </ligand>
</feature>
<sequence>MAEFAKTVAFKEESQRVQQKLLDYLSTTAPHGSVGLTMAGGIEVATAPIIETLLAAKRTVLLPKTFADRSMHFVAYHGDTKELAKTDYGILEPLADAYEVPDIIVVPGVAFVRDSHARVGFGAGYYDRYLAAHPDRATVAMATSAMTFAAPPWPVQPHDIPVQTLLLGEAPKIG</sequence>
<keyword evidence="3 4" id="KW-0067">ATP-binding</keyword>
<protein>
    <recommendedName>
        <fullName evidence="5">5-formyltetrahydrofolate cyclo-ligase</fullName>
        <ecNumber evidence="5">6.3.3.2</ecNumber>
    </recommendedName>
</protein>
<dbReference type="PANTHER" id="PTHR23407">
    <property type="entry name" value="ATPASE INHIBITOR/5-FORMYLTETRAHYDROFOLATE CYCLO-LIGASE"/>
    <property type="match status" value="1"/>
</dbReference>
<dbReference type="PIRSF" id="PIRSF006806">
    <property type="entry name" value="FTHF_cligase"/>
    <property type="match status" value="1"/>
</dbReference>
<dbReference type="GO" id="GO:0030272">
    <property type="term" value="F:5-formyltetrahydrofolate cyclo-ligase activity"/>
    <property type="evidence" value="ECO:0007669"/>
    <property type="project" value="UniProtKB-EC"/>
</dbReference>
<dbReference type="SUPFAM" id="SSF100950">
    <property type="entry name" value="NagB/RpiA/CoA transferase-like"/>
    <property type="match status" value="1"/>
</dbReference>
<dbReference type="InterPro" id="IPR024185">
    <property type="entry name" value="FTHF_cligase-like_sf"/>
</dbReference>
<dbReference type="Pfam" id="PF01812">
    <property type="entry name" value="5-FTHF_cyc-lig"/>
    <property type="match status" value="1"/>
</dbReference>
<evidence type="ECO:0000256" key="4">
    <source>
        <dbReference type="PIRSR" id="PIRSR006806-1"/>
    </source>
</evidence>
<dbReference type="AlphaFoldDB" id="A0A0R1N7T2"/>
<keyword evidence="5" id="KW-0460">Magnesium</keyword>
<dbReference type="PATRIC" id="fig|1423792.3.peg.2494"/>
<evidence type="ECO:0000256" key="1">
    <source>
        <dbReference type="ARBA" id="ARBA00010638"/>
    </source>
</evidence>
<evidence type="ECO:0000313" key="7">
    <source>
        <dbReference type="Proteomes" id="UP000051330"/>
    </source>
</evidence>
<evidence type="ECO:0000313" key="6">
    <source>
        <dbReference type="EMBL" id="KRL12907.1"/>
    </source>
</evidence>
<dbReference type="GO" id="GO:0035999">
    <property type="term" value="P:tetrahydrofolate interconversion"/>
    <property type="evidence" value="ECO:0007669"/>
    <property type="project" value="TreeGrafter"/>
</dbReference>
<dbReference type="GO" id="GO:0009396">
    <property type="term" value="P:folic acid-containing compound biosynthetic process"/>
    <property type="evidence" value="ECO:0007669"/>
    <property type="project" value="TreeGrafter"/>
</dbReference>
<dbReference type="PANTHER" id="PTHR23407:SF1">
    <property type="entry name" value="5-FORMYLTETRAHYDROFOLATE CYCLO-LIGASE"/>
    <property type="match status" value="1"/>
</dbReference>
<comment type="similarity">
    <text evidence="1 5">Belongs to the 5-formyltetrahydrofolate cyclo-ligase family.</text>
</comment>
<comment type="cofactor">
    <cofactor evidence="5">
        <name>Mg(2+)</name>
        <dbReference type="ChEBI" id="CHEBI:18420"/>
    </cofactor>
</comment>
<keyword evidence="5" id="KW-0479">Metal-binding</keyword>
<feature type="binding site" evidence="4">
    <location>
        <begin position="118"/>
        <end position="126"/>
    </location>
    <ligand>
        <name>ATP</name>
        <dbReference type="ChEBI" id="CHEBI:30616"/>
    </ligand>
</feature>
<name>A0A0R1N7T2_9LACO</name>
<comment type="caution">
    <text evidence="6">The sequence shown here is derived from an EMBL/GenBank/DDBJ whole genome shotgun (WGS) entry which is preliminary data.</text>
</comment>
<keyword evidence="7" id="KW-1185">Reference proteome</keyword>
<evidence type="ECO:0000256" key="3">
    <source>
        <dbReference type="ARBA" id="ARBA00022840"/>
    </source>
</evidence>
<accession>A0A0R1N7T2</accession>
<dbReference type="EMBL" id="AZEC01000005">
    <property type="protein sequence ID" value="KRL12907.1"/>
    <property type="molecule type" value="Genomic_DNA"/>
</dbReference>
<dbReference type="NCBIfam" id="TIGR02727">
    <property type="entry name" value="MTHFS_bact"/>
    <property type="match status" value="1"/>
</dbReference>
<evidence type="ECO:0000256" key="2">
    <source>
        <dbReference type="ARBA" id="ARBA00022741"/>
    </source>
</evidence>
<organism evidence="6 7">
    <name type="scientific">Schleiferilactobacillus perolens DSM 12744</name>
    <dbReference type="NCBI Taxonomy" id="1423792"/>
    <lineage>
        <taxon>Bacteria</taxon>
        <taxon>Bacillati</taxon>
        <taxon>Bacillota</taxon>
        <taxon>Bacilli</taxon>
        <taxon>Lactobacillales</taxon>
        <taxon>Lactobacillaceae</taxon>
        <taxon>Schleiferilactobacillus</taxon>
    </lineage>
</organism>
<dbReference type="GO" id="GO:0005524">
    <property type="term" value="F:ATP binding"/>
    <property type="evidence" value="ECO:0007669"/>
    <property type="project" value="UniProtKB-KW"/>
</dbReference>
<dbReference type="Proteomes" id="UP000051330">
    <property type="component" value="Unassembled WGS sequence"/>
</dbReference>
<comment type="catalytic activity">
    <reaction evidence="5">
        <text>(6S)-5-formyl-5,6,7,8-tetrahydrofolate + ATP = (6R)-5,10-methenyltetrahydrofolate + ADP + phosphate</text>
        <dbReference type="Rhea" id="RHEA:10488"/>
        <dbReference type="ChEBI" id="CHEBI:30616"/>
        <dbReference type="ChEBI" id="CHEBI:43474"/>
        <dbReference type="ChEBI" id="CHEBI:57455"/>
        <dbReference type="ChEBI" id="CHEBI:57457"/>
        <dbReference type="ChEBI" id="CHEBI:456216"/>
        <dbReference type="EC" id="6.3.3.2"/>
    </reaction>
</comment>
<feature type="binding site" evidence="4">
    <location>
        <position position="43"/>
    </location>
    <ligand>
        <name>substrate</name>
    </ligand>
</feature>
<dbReference type="InterPro" id="IPR037171">
    <property type="entry name" value="NagB/RpiA_transferase-like"/>
</dbReference>
<dbReference type="STRING" id="1423792.FD09_GL002446"/>